<evidence type="ECO:0000313" key="2">
    <source>
        <dbReference type="EMBL" id="KAF1815032.1"/>
    </source>
</evidence>
<feature type="transmembrane region" description="Helical" evidence="1">
    <location>
        <begin position="275"/>
        <end position="294"/>
    </location>
</feature>
<dbReference type="GeneID" id="54415206"/>
<keyword evidence="1" id="KW-0472">Membrane</keyword>
<gene>
    <name evidence="2 4" type="ORF">P152DRAFT_242929</name>
</gene>
<dbReference type="InterPro" id="IPR021840">
    <property type="entry name" value="DUF3433"/>
</dbReference>
<protein>
    <submittedName>
        <fullName evidence="2 4">Uncharacterized protein</fullName>
    </submittedName>
</protein>
<dbReference type="OrthoDB" id="5428901at2759"/>
<feature type="transmembrane region" description="Helical" evidence="1">
    <location>
        <begin position="484"/>
        <end position="504"/>
    </location>
</feature>
<evidence type="ECO:0000313" key="4">
    <source>
        <dbReference type="RefSeq" id="XP_033536663.1"/>
    </source>
</evidence>
<feature type="transmembrane region" description="Helical" evidence="1">
    <location>
        <begin position="624"/>
        <end position="645"/>
    </location>
</feature>
<name>A0A6G1GAJ5_9PEZI</name>
<reference evidence="2 4" key="1">
    <citation type="submission" date="2020-01" db="EMBL/GenBank/DDBJ databases">
        <authorList>
            <consortium name="DOE Joint Genome Institute"/>
            <person name="Haridas S."/>
            <person name="Albert R."/>
            <person name="Binder M."/>
            <person name="Bloem J."/>
            <person name="Labutti K."/>
            <person name="Salamov A."/>
            <person name="Andreopoulos B."/>
            <person name="Baker S.E."/>
            <person name="Barry K."/>
            <person name="Bills G."/>
            <person name="Bluhm B.H."/>
            <person name="Cannon C."/>
            <person name="Castanera R."/>
            <person name="Culley D.E."/>
            <person name="Daum C."/>
            <person name="Ezra D."/>
            <person name="Gonzalez J.B."/>
            <person name="Henrissat B."/>
            <person name="Kuo A."/>
            <person name="Liang C."/>
            <person name="Lipzen A."/>
            <person name="Lutzoni F."/>
            <person name="Magnuson J."/>
            <person name="Mondo S."/>
            <person name="Nolan M."/>
            <person name="Ohm R."/>
            <person name="Pangilinan J."/>
            <person name="Park H.-J."/>
            <person name="Ramirez L."/>
            <person name="Alfaro M."/>
            <person name="Sun H."/>
            <person name="Tritt A."/>
            <person name="Yoshinaga Y."/>
            <person name="Zwiers L.-H."/>
            <person name="Turgeon B.G."/>
            <person name="Goodwin S.B."/>
            <person name="Spatafora J.W."/>
            <person name="Crous P.W."/>
            <person name="Grigoriev I.V."/>
        </authorList>
    </citation>
    <scope>NUCLEOTIDE SEQUENCE</scope>
    <source>
        <strain evidence="2 4">CBS 781.70</strain>
    </source>
</reference>
<dbReference type="Pfam" id="PF11915">
    <property type="entry name" value="DUF3433"/>
    <property type="match status" value="2"/>
</dbReference>
<keyword evidence="1" id="KW-0812">Transmembrane</keyword>
<evidence type="ECO:0000313" key="3">
    <source>
        <dbReference type="Proteomes" id="UP000504638"/>
    </source>
</evidence>
<proteinExistence type="predicted"/>
<feature type="transmembrane region" description="Helical" evidence="1">
    <location>
        <begin position="330"/>
        <end position="352"/>
    </location>
</feature>
<dbReference type="PANTHER" id="PTHR37544">
    <property type="entry name" value="SPRAY-RELATED"/>
    <property type="match status" value="1"/>
</dbReference>
<dbReference type="PANTHER" id="PTHR37544:SF3">
    <property type="entry name" value="SPRAY"/>
    <property type="match status" value="1"/>
</dbReference>
<feature type="transmembrane region" description="Helical" evidence="1">
    <location>
        <begin position="207"/>
        <end position="228"/>
    </location>
</feature>
<keyword evidence="1" id="KW-1133">Transmembrane helix</keyword>
<sequence>MSTSKPTWVHSIDCSAGPLTSQKPRQYRPAILRLPSLIVVGFFAAASVGLLEYAVRELPTARKGYSMELNLDVVIRRQANETDPPTSTIDYTTDPGAYVPLSTTRQTAPGAYVPLSTTTQTAPGAYVPLLSSVTFPAMPSGAYVPTVSTTGSTLSTFQTTVWSTTTDTLGRTSSVLASKIITTAIPLTTTLVAENPHGQATWPAWRIFVGNYLPVFIATIFEIVWTAIFAKVKLITPFIALAAGRGAVLKDTLIPYFVSTNLMPLSILSLFKGNWIMLSTSIAYTVVSLLPALASESIFLNTHYDCPIPNLEHGGVNPCWPPRLSAEPVIIRIIQSLLTFIAVMTLLIALLVKRAKTGLYNDSSTIASIASLAHHPSLLTDFRGLDPEATDRELDKQLGRRRYALRDYQTQEGTWRYGIVPIDESGRPTLIPQSAYGQPLYGQHGQQSYYYQNTPQYTPVPIYPSMDTPAFTPVKRKSRVFQNFMDAAFILFLLGCLGLIVAYFKEGSDSDFNRFFNSNRFGPRFVMTVVGTLIAGHWKRLHRRVQSVSAFRELCSTPPPAAKQSILIRSHAIHVTSIFPQLFSHHFFPAFISFVSLLADMLVILLSSIPFAPGQVFQELLACTYSSIGILSVMVLAVLGMFLWYRQVPYLPRNPSNVAGIMSYLTNDSLSNEMEGLEVRSTQDRDQLVASWSKSYYYGKSRCSDGIERWTVTGVN</sequence>
<dbReference type="Proteomes" id="UP000504638">
    <property type="component" value="Unplaced"/>
</dbReference>
<dbReference type="RefSeq" id="XP_033536663.1">
    <property type="nucleotide sequence ID" value="XM_033674636.1"/>
</dbReference>
<reference evidence="4" key="3">
    <citation type="submission" date="2025-04" db="UniProtKB">
        <authorList>
            <consortium name="RefSeq"/>
        </authorList>
    </citation>
    <scope>IDENTIFICATION</scope>
    <source>
        <strain evidence="4">CBS 781.70</strain>
    </source>
</reference>
<organism evidence="2">
    <name type="scientific">Eremomyces bilateralis CBS 781.70</name>
    <dbReference type="NCBI Taxonomy" id="1392243"/>
    <lineage>
        <taxon>Eukaryota</taxon>
        <taxon>Fungi</taxon>
        <taxon>Dikarya</taxon>
        <taxon>Ascomycota</taxon>
        <taxon>Pezizomycotina</taxon>
        <taxon>Dothideomycetes</taxon>
        <taxon>Dothideomycetes incertae sedis</taxon>
        <taxon>Eremomycetales</taxon>
        <taxon>Eremomycetaceae</taxon>
        <taxon>Eremomyces</taxon>
    </lineage>
</organism>
<evidence type="ECO:0000256" key="1">
    <source>
        <dbReference type="SAM" id="Phobius"/>
    </source>
</evidence>
<accession>A0A6G1GAJ5</accession>
<dbReference type="AlphaFoldDB" id="A0A6G1GAJ5"/>
<feature type="transmembrane region" description="Helical" evidence="1">
    <location>
        <begin position="34"/>
        <end position="55"/>
    </location>
</feature>
<keyword evidence="3" id="KW-1185">Reference proteome</keyword>
<dbReference type="EMBL" id="ML975152">
    <property type="protein sequence ID" value="KAF1815032.1"/>
    <property type="molecule type" value="Genomic_DNA"/>
</dbReference>
<feature type="transmembrane region" description="Helical" evidence="1">
    <location>
        <begin position="587"/>
        <end position="612"/>
    </location>
</feature>
<reference evidence="4" key="2">
    <citation type="submission" date="2020-04" db="EMBL/GenBank/DDBJ databases">
        <authorList>
            <consortium name="NCBI Genome Project"/>
        </authorList>
    </citation>
    <scope>NUCLEOTIDE SEQUENCE</scope>
    <source>
        <strain evidence="4">CBS 781.70</strain>
    </source>
</reference>